<dbReference type="Pfam" id="PF00005">
    <property type="entry name" value="ABC_tran"/>
    <property type="match status" value="1"/>
</dbReference>
<dbReference type="GO" id="GO:0015418">
    <property type="term" value="F:ABC-type quaternary ammonium compound transporting activity"/>
    <property type="evidence" value="ECO:0007669"/>
    <property type="project" value="UniProtKB-EC"/>
</dbReference>
<dbReference type="EMBL" id="CP000386">
    <property type="protein sequence ID" value="ABG03549.1"/>
    <property type="molecule type" value="Genomic_DNA"/>
</dbReference>
<keyword evidence="2" id="KW-0813">Transport</keyword>
<evidence type="ECO:0000313" key="9">
    <source>
        <dbReference type="Proteomes" id="UP000006637"/>
    </source>
</evidence>
<dbReference type="SUPFAM" id="SSF52540">
    <property type="entry name" value="P-loop containing nucleoside triphosphate hydrolases"/>
    <property type="match status" value="1"/>
</dbReference>
<dbReference type="PhylomeDB" id="Q1AYH9"/>
<dbReference type="FunFam" id="3.40.50.300:FF:000425">
    <property type="entry name" value="Probable ABC transporter, ATP-binding subunit"/>
    <property type="match status" value="1"/>
</dbReference>
<dbReference type="EC" id="7.6.2.9" evidence="6"/>
<dbReference type="AlphaFoldDB" id="Q1AYH9"/>
<dbReference type="eggNOG" id="COG1125">
    <property type="taxonomic scope" value="Bacteria"/>
</dbReference>
<dbReference type="GO" id="GO:0005524">
    <property type="term" value="F:ATP binding"/>
    <property type="evidence" value="ECO:0007669"/>
    <property type="project" value="UniProtKB-KW"/>
</dbReference>
<dbReference type="Proteomes" id="UP000006637">
    <property type="component" value="Chromosome"/>
</dbReference>
<dbReference type="InterPro" id="IPR003439">
    <property type="entry name" value="ABC_transporter-like_ATP-bd"/>
</dbReference>
<dbReference type="InterPro" id="IPR005892">
    <property type="entry name" value="Gly-betaine_transp_ATP-bd"/>
</dbReference>
<evidence type="ECO:0000256" key="6">
    <source>
        <dbReference type="ARBA" id="ARBA00066388"/>
    </source>
</evidence>
<dbReference type="GO" id="GO:0016887">
    <property type="term" value="F:ATP hydrolysis activity"/>
    <property type="evidence" value="ECO:0007669"/>
    <property type="project" value="InterPro"/>
</dbReference>
<keyword evidence="9" id="KW-1185">Reference proteome</keyword>
<keyword evidence="3" id="KW-0677">Repeat</keyword>
<dbReference type="GO" id="GO:0016020">
    <property type="term" value="C:membrane"/>
    <property type="evidence" value="ECO:0007669"/>
    <property type="project" value="InterPro"/>
</dbReference>
<dbReference type="NCBIfam" id="TIGR01186">
    <property type="entry name" value="proV"/>
    <property type="match status" value="1"/>
</dbReference>
<evidence type="ECO:0000256" key="3">
    <source>
        <dbReference type="ARBA" id="ARBA00022737"/>
    </source>
</evidence>
<dbReference type="PROSITE" id="PS50893">
    <property type="entry name" value="ABC_TRANSPORTER_2"/>
    <property type="match status" value="1"/>
</dbReference>
<evidence type="ECO:0000259" key="7">
    <source>
        <dbReference type="PROSITE" id="PS50893"/>
    </source>
</evidence>
<dbReference type="STRING" id="266117.Rxyl_0577"/>
<dbReference type="PROSITE" id="PS00211">
    <property type="entry name" value="ABC_TRANSPORTER_1"/>
    <property type="match status" value="1"/>
</dbReference>
<keyword evidence="5" id="KW-0067">ATP-binding</keyword>
<dbReference type="KEGG" id="rxy:Rxyl_0577"/>
<evidence type="ECO:0000256" key="4">
    <source>
        <dbReference type="ARBA" id="ARBA00022741"/>
    </source>
</evidence>
<accession>Q1AYH9</accession>
<feature type="domain" description="ABC transporter" evidence="7">
    <location>
        <begin position="19"/>
        <end position="256"/>
    </location>
</feature>
<dbReference type="PANTHER" id="PTHR43117">
    <property type="entry name" value="OSMOPROTECTANT IMPORT ATP-BINDING PROTEIN OSMV"/>
    <property type="match status" value="1"/>
</dbReference>
<keyword evidence="4" id="KW-0547">Nucleotide-binding</keyword>
<reference evidence="8 9" key="1">
    <citation type="submission" date="2006-06" db="EMBL/GenBank/DDBJ databases">
        <title>Complete sequence of Rubrobacter xylanophilus DSM 9941.</title>
        <authorList>
            <consortium name="US DOE Joint Genome Institute"/>
            <person name="Copeland A."/>
            <person name="Lucas S."/>
            <person name="Lapidus A."/>
            <person name="Barry K."/>
            <person name="Detter J.C."/>
            <person name="Glavina del Rio T."/>
            <person name="Hammon N."/>
            <person name="Israni S."/>
            <person name="Dalin E."/>
            <person name="Tice H."/>
            <person name="Pitluck S."/>
            <person name="Munk A.C."/>
            <person name="Brettin T."/>
            <person name="Bruce D."/>
            <person name="Han C."/>
            <person name="Tapia R."/>
            <person name="Gilna P."/>
            <person name="Schmutz J."/>
            <person name="Larimer F."/>
            <person name="Land M."/>
            <person name="Hauser L."/>
            <person name="Kyrpides N."/>
            <person name="Lykidis A."/>
            <person name="da Costa M.S."/>
            <person name="Rainey F.A."/>
            <person name="Empadinhas N."/>
            <person name="Jolivet E."/>
            <person name="Battista J.R."/>
            <person name="Richardson P."/>
        </authorList>
    </citation>
    <scope>NUCLEOTIDE SEQUENCE [LARGE SCALE GENOMIC DNA]</scope>
    <source>
        <strain evidence="9">DSM 9941 / NBRC 16129 / PRD-1</strain>
    </source>
</reference>
<dbReference type="InterPro" id="IPR003593">
    <property type="entry name" value="AAA+_ATPase"/>
</dbReference>
<comment type="similarity">
    <text evidence="1">Belongs to the ABC transporter superfamily.</text>
</comment>
<dbReference type="InterPro" id="IPR017871">
    <property type="entry name" value="ABC_transporter-like_CS"/>
</dbReference>
<dbReference type="Gene3D" id="3.40.50.300">
    <property type="entry name" value="P-loop containing nucleotide triphosphate hydrolases"/>
    <property type="match status" value="1"/>
</dbReference>
<evidence type="ECO:0000256" key="5">
    <source>
        <dbReference type="ARBA" id="ARBA00022840"/>
    </source>
</evidence>
<dbReference type="InterPro" id="IPR027417">
    <property type="entry name" value="P-loop_NTPase"/>
</dbReference>
<dbReference type="HOGENOM" id="CLU_000604_1_5_11"/>
<sequence length="334" mass="36412">MPRSSCQGCISERTGDAMIEFRGVTKTYPGSERPAVENLSFEVPEGEICVLVGPSGCGKTTTMRMINRLIEPTEGEILIGGEPNTRISGTELRRKIGYAIQQIGLFPHRTIAENVGTVPSLLEWDRERIRRRVDELLELVGLDPAGFRDRYPAELSGGQQQRVGVARALAADPPIMLMDEPFGAVDPITRERLQDEFLKIQQDIKKTIVFVTHDIDEAIKLGDRIAILKEGGTLAQYDSPENILTSPASEFVASFVGADRVLKRLSLTRLEEVELDPPRGNGGLPRLPEQASLKDALSEMIGSGAERVLVLSGDGGVRGSLSLDGLRRLSGRAG</sequence>
<gene>
    <name evidence="8" type="ordered locus">Rxyl_0577</name>
</gene>
<evidence type="ECO:0000256" key="1">
    <source>
        <dbReference type="ARBA" id="ARBA00005417"/>
    </source>
</evidence>
<evidence type="ECO:0000256" key="2">
    <source>
        <dbReference type="ARBA" id="ARBA00022448"/>
    </source>
</evidence>
<dbReference type="PANTHER" id="PTHR43117:SF4">
    <property type="entry name" value="OSMOPROTECTANT IMPORT ATP-BINDING PROTEIN OSMV"/>
    <property type="match status" value="1"/>
</dbReference>
<dbReference type="GO" id="GO:0031460">
    <property type="term" value="P:glycine betaine transport"/>
    <property type="evidence" value="ECO:0007669"/>
    <property type="project" value="InterPro"/>
</dbReference>
<name>Q1AYH9_RUBXD</name>
<organism evidence="8 9">
    <name type="scientific">Rubrobacter xylanophilus (strain DSM 9941 / JCM 11954 / NBRC 16129 / PRD-1)</name>
    <dbReference type="NCBI Taxonomy" id="266117"/>
    <lineage>
        <taxon>Bacteria</taxon>
        <taxon>Bacillati</taxon>
        <taxon>Actinomycetota</taxon>
        <taxon>Rubrobacteria</taxon>
        <taxon>Rubrobacterales</taxon>
        <taxon>Rubrobacteraceae</taxon>
        <taxon>Rubrobacter</taxon>
    </lineage>
</organism>
<evidence type="ECO:0000313" key="8">
    <source>
        <dbReference type="EMBL" id="ABG03549.1"/>
    </source>
</evidence>
<dbReference type="CDD" id="cd03295">
    <property type="entry name" value="ABC_OpuCA_Osmoprotection"/>
    <property type="match status" value="1"/>
</dbReference>
<protein>
    <recommendedName>
        <fullName evidence="6">ABC-type quaternary amine transporter</fullName>
        <ecNumber evidence="6">7.6.2.9</ecNumber>
    </recommendedName>
</protein>
<dbReference type="SMART" id="SM00382">
    <property type="entry name" value="AAA"/>
    <property type="match status" value="1"/>
</dbReference>
<proteinExistence type="inferred from homology"/>